<feature type="modified residue" description="4-aspartylphosphate" evidence="8">
    <location>
        <position position="54"/>
    </location>
</feature>
<protein>
    <submittedName>
        <fullName evidence="11">Response regulator</fullName>
    </submittedName>
</protein>
<dbReference type="GO" id="GO:0005737">
    <property type="term" value="C:cytoplasm"/>
    <property type="evidence" value="ECO:0007669"/>
    <property type="project" value="UniProtKB-SubCell"/>
</dbReference>
<evidence type="ECO:0000313" key="12">
    <source>
        <dbReference type="Proteomes" id="UP000297900"/>
    </source>
</evidence>
<evidence type="ECO:0000256" key="2">
    <source>
        <dbReference type="ARBA" id="ARBA00022490"/>
    </source>
</evidence>
<accession>A0A4Y8LVA7</accession>
<dbReference type="Pfam" id="PF00072">
    <property type="entry name" value="Response_reg"/>
    <property type="match status" value="1"/>
</dbReference>
<dbReference type="GO" id="GO:0003700">
    <property type="term" value="F:DNA-binding transcription factor activity"/>
    <property type="evidence" value="ECO:0007669"/>
    <property type="project" value="InterPro"/>
</dbReference>
<dbReference type="InterPro" id="IPR009057">
    <property type="entry name" value="Homeodomain-like_sf"/>
</dbReference>
<dbReference type="InterPro" id="IPR011006">
    <property type="entry name" value="CheY-like_superfamily"/>
</dbReference>
<dbReference type="CDD" id="cd17536">
    <property type="entry name" value="REC_YesN-like"/>
    <property type="match status" value="1"/>
</dbReference>
<dbReference type="PROSITE" id="PS00041">
    <property type="entry name" value="HTH_ARAC_FAMILY_1"/>
    <property type="match status" value="1"/>
</dbReference>
<sequence length="518" mass="59630">MKVLIADDEEHVREGIELAIDWARFGVEERLFAADGNQAIQLIRRYQPPVLFCDMSMPGMDGLELLRHVREEGLDIQIIVVSGYDDFIYTRAAIKANGVDYILKPFWKQDLEEALGKAIAAWRQSESSQRDYQQTQYRLKQADAMLDEQKLASYFNGETGYHEGLRGLLVKTGLPLELIRVALILPQNRKDLVDRRFYGDEELFIFAVNNILHEILKPYGVHYLCKLDEYQWLLLSSAKEGFSTSKECQRYLAKTTEAWDSTLGLKVLTGLADQEADLHSLPEAVRAARAILLQSKLQHTDTPSKLLQEVPPRFLDQQVLLRAALKNKDKLYAAEIIHSFVQKLKEHELQLKKLQVSTIEANLMLEHASQMISSSGETGVKFIPLWISDLNEWESLQIQQWWALMESEGSESLGSRGIQAVHDYIRMHFQNELSLSALSERFHFSPQYISKKFKEIYNTTVMTYIIELRMEKAKSLLTHTEMQVSEIANSLGYTDENYFGKVFRKVNGVSPLQYRKQQ</sequence>
<dbReference type="AlphaFoldDB" id="A0A4Y8LVA7"/>
<dbReference type="SMART" id="SM00342">
    <property type="entry name" value="HTH_ARAC"/>
    <property type="match status" value="1"/>
</dbReference>
<dbReference type="EMBL" id="SOMN01000018">
    <property type="protein sequence ID" value="TFE25572.1"/>
    <property type="molecule type" value="Genomic_DNA"/>
</dbReference>
<keyword evidence="7" id="KW-0804">Transcription</keyword>
<keyword evidence="5" id="KW-0805">Transcription regulation</keyword>
<dbReference type="GO" id="GO:0043565">
    <property type="term" value="F:sequence-specific DNA binding"/>
    <property type="evidence" value="ECO:0007669"/>
    <property type="project" value="InterPro"/>
</dbReference>
<dbReference type="InterPro" id="IPR051552">
    <property type="entry name" value="HptR"/>
</dbReference>
<dbReference type="PANTHER" id="PTHR42713">
    <property type="entry name" value="HISTIDINE KINASE-RELATED"/>
    <property type="match status" value="1"/>
</dbReference>
<keyword evidence="2" id="KW-0963">Cytoplasm</keyword>
<dbReference type="InterPro" id="IPR020449">
    <property type="entry name" value="Tscrpt_reg_AraC-type_HTH"/>
</dbReference>
<dbReference type="PRINTS" id="PR00032">
    <property type="entry name" value="HTHARAC"/>
</dbReference>
<dbReference type="GO" id="GO:0000160">
    <property type="term" value="P:phosphorelay signal transduction system"/>
    <property type="evidence" value="ECO:0007669"/>
    <property type="project" value="UniProtKB-KW"/>
</dbReference>
<name>A0A4Y8LVA7_9BACL</name>
<dbReference type="InterPro" id="IPR001789">
    <property type="entry name" value="Sig_transdc_resp-reg_receiver"/>
</dbReference>
<evidence type="ECO:0000256" key="6">
    <source>
        <dbReference type="ARBA" id="ARBA00023125"/>
    </source>
</evidence>
<feature type="domain" description="Response regulatory" evidence="10">
    <location>
        <begin position="2"/>
        <end position="119"/>
    </location>
</feature>
<dbReference type="PROSITE" id="PS01124">
    <property type="entry name" value="HTH_ARAC_FAMILY_2"/>
    <property type="match status" value="1"/>
</dbReference>
<dbReference type="Gene3D" id="3.40.50.2300">
    <property type="match status" value="1"/>
</dbReference>
<comment type="caution">
    <text evidence="11">The sequence shown here is derived from an EMBL/GenBank/DDBJ whole genome shotgun (WGS) entry which is preliminary data.</text>
</comment>
<dbReference type="Pfam" id="PF12833">
    <property type="entry name" value="HTH_18"/>
    <property type="match status" value="1"/>
</dbReference>
<keyword evidence="12" id="KW-1185">Reference proteome</keyword>
<dbReference type="SUPFAM" id="SSF46689">
    <property type="entry name" value="Homeodomain-like"/>
    <property type="match status" value="2"/>
</dbReference>
<evidence type="ECO:0000313" key="11">
    <source>
        <dbReference type="EMBL" id="TFE25572.1"/>
    </source>
</evidence>
<evidence type="ECO:0000259" key="9">
    <source>
        <dbReference type="PROSITE" id="PS01124"/>
    </source>
</evidence>
<dbReference type="SUPFAM" id="SSF52172">
    <property type="entry name" value="CheY-like"/>
    <property type="match status" value="1"/>
</dbReference>
<organism evidence="11 12">
    <name type="scientific">Cohnella luojiensis</name>
    <dbReference type="NCBI Taxonomy" id="652876"/>
    <lineage>
        <taxon>Bacteria</taxon>
        <taxon>Bacillati</taxon>
        <taxon>Bacillota</taxon>
        <taxon>Bacilli</taxon>
        <taxon>Bacillales</taxon>
        <taxon>Paenibacillaceae</taxon>
        <taxon>Cohnella</taxon>
    </lineage>
</organism>
<dbReference type="PROSITE" id="PS50110">
    <property type="entry name" value="RESPONSE_REGULATORY"/>
    <property type="match status" value="1"/>
</dbReference>
<dbReference type="InterPro" id="IPR018062">
    <property type="entry name" value="HTH_AraC-typ_CS"/>
</dbReference>
<dbReference type="PANTHER" id="PTHR42713:SF3">
    <property type="entry name" value="TRANSCRIPTIONAL REGULATORY PROTEIN HPTR"/>
    <property type="match status" value="1"/>
</dbReference>
<gene>
    <name evidence="11" type="ORF">E2980_13335</name>
</gene>
<evidence type="ECO:0000256" key="1">
    <source>
        <dbReference type="ARBA" id="ARBA00004496"/>
    </source>
</evidence>
<reference evidence="11 12" key="1">
    <citation type="submission" date="2019-03" db="EMBL/GenBank/DDBJ databases">
        <title>Cohnella endophytica sp. nov., a novel endophytic bacterium isolated from bark of Sonneratia apetala.</title>
        <authorList>
            <person name="Tuo L."/>
        </authorList>
    </citation>
    <scope>NUCLEOTIDE SEQUENCE [LARGE SCALE GENOMIC DNA]</scope>
    <source>
        <strain evidence="11 12">CCTCC AB 208254</strain>
    </source>
</reference>
<keyword evidence="6" id="KW-0238">DNA-binding</keyword>
<dbReference type="InterPro" id="IPR018060">
    <property type="entry name" value="HTH_AraC"/>
</dbReference>
<dbReference type="SMART" id="SM00448">
    <property type="entry name" value="REC"/>
    <property type="match status" value="1"/>
</dbReference>
<proteinExistence type="predicted"/>
<evidence type="ECO:0000256" key="3">
    <source>
        <dbReference type="ARBA" id="ARBA00022553"/>
    </source>
</evidence>
<keyword evidence="3 8" id="KW-0597">Phosphoprotein</keyword>
<dbReference type="Gene3D" id="1.10.10.60">
    <property type="entry name" value="Homeodomain-like"/>
    <property type="match status" value="2"/>
</dbReference>
<evidence type="ECO:0000256" key="7">
    <source>
        <dbReference type="ARBA" id="ARBA00023163"/>
    </source>
</evidence>
<feature type="domain" description="HTH araC/xylS-type" evidence="9">
    <location>
        <begin position="419"/>
        <end position="517"/>
    </location>
</feature>
<dbReference type="RefSeq" id="WP_135152689.1">
    <property type="nucleotide sequence ID" value="NZ_SOMN01000018.1"/>
</dbReference>
<dbReference type="OrthoDB" id="159632at2"/>
<evidence type="ECO:0000259" key="10">
    <source>
        <dbReference type="PROSITE" id="PS50110"/>
    </source>
</evidence>
<evidence type="ECO:0000256" key="4">
    <source>
        <dbReference type="ARBA" id="ARBA00023012"/>
    </source>
</evidence>
<comment type="subcellular location">
    <subcellularLocation>
        <location evidence="1">Cytoplasm</location>
    </subcellularLocation>
</comment>
<keyword evidence="4" id="KW-0902">Two-component regulatory system</keyword>
<evidence type="ECO:0000256" key="5">
    <source>
        <dbReference type="ARBA" id="ARBA00023015"/>
    </source>
</evidence>
<evidence type="ECO:0000256" key="8">
    <source>
        <dbReference type="PROSITE-ProRule" id="PRU00169"/>
    </source>
</evidence>
<dbReference type="Proteomes" id="UP000297900">
    <property type="component" value="Unassembled WGS sequence"/>
</dbReference>